<dbReference type="GO" id="GO:0008146">
    <property type="term" value="F:sulfotransferase activity"/>
    <property type="evidence" value="ECO:0007669"/>
    <property type="project" value="InterPro"/>
</dbReference>
<keyword evidence="2" id="KW-0325">Glycoprotein</keyword>
<dbReference type="PANTHER" id="PTHR10605:SF56">
    <property type="entry name" value="BIFUNCTIONAL HEPARAN SULFATE N-DEACETYLASE_N-SULFOTRANSFERASE"/>
    <property type="match status" value="1"/>
</dbReference>
<dbReference type="Proteomes" id="UP000613582">
    <property type="component" value="Unassembled WGS sequence"/>
</dbReference>
<dbReference type="InterPro" id="IPR037359">
    <property type="entry name" value="NST/OST"/>
</dbReference>
<keyword evidence="1" id="KW-0808">Transferase</keyword>
<dbReference type="InterPro" id="IPR000863">
    <property type="entry name" value="Sulfotransferase_dom"/>
</dbReference>
<evidence type="ECO:0000256" key="2">
    <source>
        <dbReference type="ARBA" id="ARBA00023180"/>
    </source>
</evidence>
<keyword evidence="5" id="KW-1185">Reference proteome</keyword>
<name>A0A8J2V4Y3_9PROT</name>
<protein>
    <submittedName>
        <fullName evidence="4">Sulfotransferase</fullName>
    </submittedName>
</protein>
<reference evidence="4" key="1">
    <citation type="journal article" date="2014" name="Int. J. Syst. Evol. Microbiol.">
        <title>Complete genome sequence of Corynebacterium casei LMG S-19264T (=DSM 44701T), isolated from a smear-ripened cheese.</title>
        <authorList>
            <consortium name="US DOE Joint Genome Institute (JGI-PGF)"/>
            <person name="Walter F."/>
            <person name="Albersmeier A."/>
            <person name="Kalinowski J."/>
            <person name="Ruckert C."/>
        </authorList>
    </citation>
    <scope>NUCLEOTIDE SEQUENCE</scope>
    <source>
        <strain evidence="4">CGMCC 1.12921</strain>
    </source>
</reference>
<evidence type="ECO:0000259" key="3">
    <source>
        <dbReference type="Pfam" id="PF00685"/>
    </source>
</evidence>
<evidence type="ECO:0000313" key="4">
    <source>
        <dbReference type="EMBL" id="GGD02138.1"/>
    </source>
</evidence>
<comment type="caution">
    <text evidence="4">The sequence shown here is derived from an EMBL/GenBank/DDBJ whole genome shotgun (WGS) entry which is preliminary data.</text>
</comment>
<dbReference type="EMBL" id="BMGH01000001">
    <property type="protein sequence ID" value="GGD02138.1"/>
    <property type="molecule type" value="Genomic_DNA"/>
</dbReference>
<reference evidence="4" key="2">
    <citation type="submission" date="2020-09" db="EMBL/GenBank/DDBJ databases">
        <authorList>
            <person name="Sun Q."/>
            <person name="Zhou Y."/>
        </authorList>
    </citation>
    <scope>NUCLEOTIDE SEQUENCE</scope>
    <source>
        <strain evidence="4">CGMCC 1.12921</strain>
    </source>
</reference>
<proteinExistence type="predicted"/>
<evidence type="ECO:0000313" key="5">
    <source>
        <dbReference type="Proteomes" id="UP000613582"/>
    </source>
</evidence>
<dbReference type="Gene3D" id="3.40.50.300">
    <property type="entry name" value="P-loop containing nucleotide triphosphate hydrolases"/>
    <property type="match status" value="1"/>
</dbReference>
<dbReference type="InterPro" id="IPR027417">
    <property type="entry name" value="P-loop_NTPase"/>
</dbReference>
<feature type="domain" description="Sulfotransferase" evidence="3">
    <location>
        <begin position="21"/>
        <end position="201"/>
    </location>
</feature>
<dbReference type="AlphaFoldDB" id="A0A8J2V4Y3"/>
<evidence type="ECO:0000256" key="1">
    <source>
        <dbReference type="ARBA" id="ARBA00022679"/>
    </source>
</evidence>
<gene>
    <name evidence="4" type="ORF">GCM10011342_08950</name>
</gene>
<dbReference type="SUPFAM" id="SSF52540">
    <property type="entry name" value="P-loop containing nucleoside triphosphate hydrolases"/>
    <property type="match status" value="1"/>
</dbReference>
<dbReference type="PANTHER" id="PTHR10605">
    <property type="entry name" value="HEPARAN SULFATE SULFOTRANSFERASE"/>
    <property type="match status" value="1"/>
</dbReference>
<dbReference type="RefSeq" id="WP_188160081.1">
    <property type="nucleotide sequence ID" value="NZ_BMGH01000001.1"/>
</dbReference>
<dbReference type="Pfam" id="PF00685">
    <property type="entry name" value="Sulfotransfer_1"/>
    <property type="match status" value="1"/>
</dbReference>
<organism evidence="4 5">
    <name type="scientific">Aquisalinus flavus</name>
    <dbReference type="NCBI Taxonomy" id="1526572"/>
    <lineage>
        <taxon>Bacteria</taxon>
        <taxon>Pseudomonadati</taxon>
        <taxon>Pseudomonadota</taxon>
        <taxon>Alphaproteobacteria</taxon>
        <taxon>Parvularculales</taxon>
        <taxon>Parvularculaceae</taxon>
        <taxon>Aquisalinus</taxon>
    </lineage>
</organism>
<accession>A0A8J2V4Y3</accession>
<sequence length="294" mass="31786">MSATNSTSTARAALSPDRPLPDFAVIGAMRAGTTTLQKILTGQPGVCLPAMKETDYFIASKNHRRGAGWYESRFDNRHALCGDISPNYAKRDAFPEAPSLIHAANPAARLIYIVRDPVARAISQYNHAWLTGSEMPEPAALLDSEAGAHILNTSRYHWQLQPWLKLFREDQLLIVDFDDLVEQTEPTLACIGTFLDIDLRGSQAAQSNSSAELGRMPGWWMGIRESALGAQLRALLPGGLAGRIKSLAAVSGPAEGRTPPAFPAPVIDALRAVLAADAAALRRDTGMAFENWSV</sequence>